<dbReference type="Proteomes" id="UP000054477">
    <property type="component" value="Unassembled WGS sequence"/>
</dbReference>
<feature type="transmembrane region" description="Helical" evidence="6">
    <location>
        <begin position="7"/>
        <end position="30"/>
    </location>
</feature>
<dbReference type="InterPro" id="IPR051645">
    <property type="entry name" value="PER33/POM33_regulator"/>
</dbReference>
<dbReference type="GO" id="GO:0016020">
    <property type="term" value="C:membrane"/>
    <property type="evidence" value="ECO:0007669"/>
    <property type="project" value="UniProtKB-SubCell"/>
</dbReference>
<reference evidence="8" key="2">
    <citation type="submission" date="2015-01" db="EMBL/GenBank/DDBJ databases">
        <title>Evolutionary Origins and Diversification of the Mycorrhizal Mutualists.</title>
        <authorList>
            <consortium name="DOE Joint Genome Institute"/>
            <consortium name="Mycorrhizal Genomics Consortium"/>
            <person name="Kohler A."/>
            <person name="Kuo A."/>
            <person name="Nagy L.G."/>
            <person name="Floudas D."/>
            <person name="Copeland A."/>
            <person name="Barry K.W."/>
            <person name="Cichocki N."/>
            <person name="Veneault-Fourrey C."/>
            <person name="LaButti K."/>
            <person name="Lindquist E.A."/>
            <person name="Lipzen A."/>
            <person name="Lundell T."/>
            <person name="Morin E."/>
            <person name="Murat C."/>
            <person name="Riley R."/>
            <person name="Ohm R."/>
            <person name="Sun H."/>
            <person name="Tunlid A."/>
            <person name="Henrissat B."/>
            <person name="Grigoriev I.V."/>
            <person name="Hibbett D.S."/>
            <person name="Martin F."/>
        </authorList>
    </citation>
    <scope>NUCLEOTIDE SEQUENCE [LARGE SCALE GENOMIC DNA]</scope>
    <source>
        <strain evidence="8">LaAM-08-1</strain>
    </source>
</reference>
<evidence type="ECO:0000256" key="5">
    <source>
        <dbReference type="ARBA" id="ARBA00023136"/>
    </source>
</evidence>
<dbReference type="InterPro" id="IPR005344">
    <property type="entry name" value="TMEM33/Pom33"/>
</dbReference>
<dbReference type="GO" id="GO:0071786">
    <property type="term" value="P:endoplasmic reticulum tubular network organization"/>
    <property type="evidence" value="ECO:0007669"/>
    <property type="project" value="TreeGrafter"/>
</dbReference>
<dbReference type="GO" id="GO:0061024">
    <property type="term" value="P:membrane organization"/>
    <property type="evidence" value="ECO:0007669"/>
    <property type="project" value="TreeGrafter"/>
</dbReference>
<keyword evidence="5 6" id="KW-0472">Membrane</keyword>
<feature type="transmembrane region" description="Helical" evidence="6">
    <location>
        <begin position="78"/>
        <end position="101"/>
    </location>
</feature>
<reference evidence="7 8" key="1">
    <citation type="submission" date="2014-04" db="EMBL/GenBank/DDBJ databases">
        <authorList>
            <consortium name="DOE Joint Genome Institute"/>
            <person name="Kuo A."/>
            <person name="Kohler A."/>
            <person name="Nagy L.G."/>
            <person name="Floudas D."/>
            <person name="Copeland A."/>
            <person name="Barry K.W."/>
            <person name="Cichocki N."/>
            <person name="Veneault-Fourrey C."/>
            <person name="LaButti K."/>
            <person name="Lindquist E.A."/>
            <person name="Lipzen A."/>
            <person name="Lundell T."/>
            <person name="Morin E."/>
            <person name="Murat C."/>
            <person name="Sun H."/>
            <person name="Tunlid A."/>
            <person name="Henrissat B."/>
            <person name="Grigoriev I.V."/>
            <person name="Hibbett D.S."/>
            <person name="Martin F."/>
            <person name="Nordberg H.P."/>
            <person name="Cantor M.N."/>
            <person name="Hua S.X."/>
        </authorList>
    </citation>
    <scope>NUCLEOTIDE SEQUENCE [LARGE SCALE GENOMIC DNA]</scope>
    <source>
        <strain evidence="7 8">LaAM-08-1</strain>
    </source>
</reference>
<evidence type="ECO:0000256" key="2">
    <source>
        <dbReference type="ARBA" id="ARBA00007322"/>
    </source>
</evidence>
<evidence type="ECO:0008006" key="9">
    <source>
        <dbReference type="Google" id="ProtNLM"/>
    </source>
</evidence>
<dbReference type="GO" id="GO:0005783">
    <property type="term" value="C:endoplasmic reticulum"/>
    <property type="evidence" value="ECO:0007669"/>
    <property type="project" value="TreeGrafter"/>
</dbReference>
<sequence length="250" mass="28466">MATTQHYLWASGHFLLLLSSLRYFIAWVTFKSVSTWWYKASFTGALISYAIVCQKSLGTPQPNAAYLRRAMLDENVQYFLLAFFWWTSKPITLSLLPYMIFSLFHALTFTRTTLMPQFLPPGPPATSGGSPQPHPLAKKLQLWVKENYDRAMKVVAFTEIIIFVRVFLGALTFQNSLLCPLIYAHFLRQRYYQSAFTREAFSVTYARVDAFVRKPGNPPMVVQVWDKGQHIVQRWVGNVLAGGAPPAAAQ</sequence>
<name>A0A0C9Y2G4_9AGAR</name>
<feature type="transmembrane region" description="Helical" evidence="6">
    <location>
        <begin position="36"/>
        <end position="57"/>
    </location>
</feature>
<dbReference type="Pfam" id="PF03661">
    <property type="entry name" value="TMEM33_Pom33"/>
    <property type="match status" value="1"/>
</dbReference>
<protein>
    <recommendedName>
        <fullName evidence="9">Endoplasmic reticulum protein</fullName>
    </recommendedName>
</protein>
<comment type="subcellular location">
    <subcellularLocation>
        <location evidence="1">Membrane</location>
        <topology evidence="1">Multi-pass membrane protein</topology>
    </subcellularLocation>
</comment>
<dbReference type="PANTHER" id="PTHR12703:SF4">
    <property type="entry name" value="TRANSMEMBRANE PROTEIN 33"/>
    <property type="match status" value="1"/>
</dbReference>
<gene>
    <name evidence="7" type="ORF">K443DRAFT_522639</name>
</gene>
<comment type="similarity">
    <text evidence="2">Belongs to the PER33/POM33 family.</text>
</comment>
<evidence type="ECO:0000256" key="6">
    <source>
        <dbReference type="SAM" id="Phobius"/>
    </source>
</evidence>
<evidence type="ECO:0000256" key="1">
    <source>
        <dbReference type="ARBA" id="ARBA00004141"/>
    </source>
</evidence>
<dbReference type="HOGENOM" id="CLU_065417_0_0_1"/>
<feature type="transmembrane region" description="Helical" evidence="6">
    <location>
        <begin position="160"/>
        <end position="184"/>
    </location>
</feature>
<keyword evidence="4 6" id="KW-1133">Transmembrane helix</keyword>
<accession>A0A0C9Y2G4</accession>
<evidence type="ECO:0000313" key="7">
    <source>
        <dbReference type="EMBL" id="KIK02283.1"/>
    </source>
</evidence>
<dbReference type="OrthoDB" id="5581259at2759"/>
<dbReference type="AlphaFoldDB" id="A0A0C9Y2G4"/>
<evidence type="ECO:0000256" key="4">
    <source>
        <dbReference type="ARBA" id="ARBA00022989"/>
    </source>
</evidence>
<organism evidence="7 8">
    <name type="scientific">Laccaria amethystina LaAM-08-1</name>
    <dbReference type="NCBI Taxonomy" id="1095629"/>
    <lineage>
        <taxon>Eukaryota</taxon>
        <taxon>Fungi</taxon>
        <taxon>Dikarya</taxon>
        <taxon>Basidiomycota</taxon>
        <taxon>Agaricomycotina</taxon>
        <taxon>Agaricomycetes</taxon>
        <taxon>Agaricomycetidae</taxon>
        <taxon>Agaricales</taxon>
        <taxon>Agaricineae</taxon>
        <taxon>Hydnangiaceae</taxon>
        <taxon>Laccaria</taxon>
    </lineage>
</organism>
<evidence type="ECO:0000256" key="3">
    <source>
        <dbReference type="ARBA" id="ARBA00022692"/>
    </source>
</evidence>
<keyword evidence="8" id="KW-1185">Reference proteome</keyword>
<dbReference type="PANTHER" id="PTHR12703">
    <property type="entry name" value="TRANSMEMBRANE PROTEIN 33"/>
    <property type="match status" value="1"/>
</dbReference>
<evidence type="ECO:0000313" key="8">
    <source>
        <dbReference type="Proteomes" id="UP000054477"/>
    </source>
</evidence>
<dbReference type="STRING" id="1095629.A0A0C9Y2G4"/>
<proteinExistence type="inferred from homology"/>
<dbReference type="EMBL" id="KN838594">
    <property type="protein sequence ID" value="KIK02283.1"/>
    <property type="molecule type" value="Genomic_DNA"/>
</dbReference>
<keyword evidence="3 6" id="KW-0812">Transmembrane</keyword>